<evidence type="ECO:0000313" key="3">
    <source>
        <dbReference type="RefSeq" id="XP_018842609.2"/>
    </source>
</evidence>
<dbReference type="KEGG" id="jre:109007401"/>
<evidence type="ECO:0000313" key="2">
    <source>
        <dbReference type="Proteomes" id="UP000235220"/>
    </source>
</evidence>
<dbReference type="Proteomes" id="UP000235220">
    <property type="component" value="Chromosome 3"/>
</dbReference>
<sequence length="142" mass="16352">METKCFDKEDLEPYCKWQSGKKCDIVVVHLHGFLEEQVKIIIPKSDGGILTISGERPLDGYRTRWKKFRKEVKLSNIYQANAIKTRYEKGTVRITMPKKSCLAAKFDLLGSKINVETIIWFALGVIIACGLCYVKKILNEYF</sequence>
<accession>A0A2I4GFD1</accession>
<reference evidence="3" key="1">
    <citation type="submission" date="2025-08" db="UniProtKB">
        <authorList>
            <consortium name="RefSeq"/>
        </authorList>
    </citation>
    <scope>IDENTIFICATION</scope>
    <source>
        <tissue evidence="3">Leaves</tissue>
    </source>
</reference>
<dbReference type="SUPFAM" id="SSF49764">
    <property type="entry name" value="HSP20-like chaperones"/>
    <property type="match status" value="1"/>
</dbReference>
<dbReference type="GO" id="GO:0034605">
    <property type="term" value="P:cellular response to heat"/>
    <property type="evidence" value="ECO:0000318"/>
    <property type="project" value="GO_Central"/>
</dbReference>
<dbReference type="InterPro" id="IPR008978">
    <property type="entry name" value="HSP20-like_chaperone"/>
</dbReference>
<keyword evidence="2" id="KW-1185">Reference proteome</keyword>
<dbReference type="CDD" id="cd06464">
    <property type="entry name" value="ACD_sHsps-like"/>
    <property type="match status" value="1"/>
</dbReference>
<gene>
    <name evidence="3" type="primary">LOC109007401</name>
</gene>
<dbReference type="PROSITE" id="PS01031">
    <property type="entry name" value="SHSP"/>
    <property type="match status" value="1"/>
</dbReference>
<dbReference type="AlphaFoldDB" id="A0A2I4GFD1"/>
<dbReference type="Gene3D" id="2.60.40.790">
    <property type="match status" value="1"/>
</dbReference>
<dbReference type="RefSeq" id="XP_018842609.2">
    <property type="nucleotide sequence ID" value="XM_018987064.2"/>
</dbReference>
<dbReference type="STRING" id="51240.A0A2I4GFD1"/>
<evidence type="ECO:0000256" key="1">
    <source>
        <dbReference type="PROSITE-ProRule" id="PRU00285"/>
    </source>
</evidence>
<dbReference type="GeneID" id="109007401"/>
<protein>
    <submittedName>
        <fullName evidence="3">Inactive protein RESTRICTED TEV MOVEMENT 2-like</fullName>
    </submittedName>
</protein>
<name>A0A2I4GFD1_JUGRE</name>
<organism evidence="2 3">
    <name type="scientific">Juglans regia</name>
    <name type="common">English walnut</name>
    <dbReference type="NCBI Taxonomy" id="51240"/>
    <lineage>
        <taxon>Eukaryota</taxon>
        <taxon>Viridiplantae</taxon>
        <taxon>Streptophyta</taxon>
        <taxon>Embryophyta</taxon>
        <taxon>Tracheophyta</taxon>
        <taxon>Spermatophyta</taxon>
        <taxon>Magnoliopsida</taxon>
        <taxon>eudicotyledons</taxon>
        <taxon>Gunneridae</taxon>
        <taxon>Pentapetalae</taxon>
        <taxon>rosids</taxon>
        <taxon>fabids</taxon>
        <taxon>Fagales</taxon>
        <taxon>Juglandaceae</taxon>
        <taxon>Juglans</taxon>
    </lineage>
</organism>
<proteinExistence type="inferred from homology"/>
<comment type="similarity">
    <text evidence="1">Belongs to the small heat shock protein (HSP20) family.</text>
</comment>
<dbReference type="InterPro" id="IPR002068">
    <property type="entry name" value="A-crystallin/Hsp20_dom"/>
</dbReference>
<dbReference type="OrthoDB" id="1431247at2759"/>
<dbReference type="Gramene" id="Jr03_20110_p1">
    <property type="protein sequence ID" value="cds.Jr03_20110_p1"/>
    <property type="gene ID" value="Jr03_20110"/>
</dbReference>